<dbReference type="NCBIfam" id="NF006002">
    <property type="entry name" value="PRK08132.1"/>
    <property type="match status" value="1"/>
</dbReference>
<dbReference type="GO" id="GO:0016709">
    <property type="term" value="F:oxidoreductase activity, acting on paired donors, with incorporation or reduction of molecular oxygen, NAD(P)H as one donor, and incorporation of one atom of oxygen"/>
    <property type="evidence" value="ECO:0007669"/>
    <property type="project" value="UniProtKB-ARBA"/>
</dbReference>
<name>A0A4Q7KKG2_9PSEU</name>
<dbReference type="Pfam" id="PF01494">
    <property type="entry name" value="FAD_binding_3"/>
    <property type="match status" value="1"/>
</dbReference>
<dbReference type="Gene3D" id="3.30.70.2450">
    <property type="match status" value="1"/>
</dbReference>
<comment type="caution">
    <text evidence="5">The sequence shown here is derived from an EMBL/GenBank/DDBJ whole genome shotgun (WGS) entry which is preliminary data.</text>
</comment>
<keyword evidence="3" id="KW-0274">FAD</keyword>
<keyword evidence="6" id="KW-1185">Reference proteome</keyword>
<evidence type="ECO:0000313" key="5">
    <source>
        <dbReference type="EMBL" id="RZS36955.1"/>
    </source>
</evidence>
<sequence>MTAALLLARASVPTVVLEAEPNRTPIGSKSICVQRDVLDILQRAGVGDAVADAGVTWYRGRTFYREHEVLDLTFPEVPGSAWPPFVNTPQSVVEMLLEQRIAGEPLVDLRYDHRVTGVEQDDDGVTAIVDGRKPLRGTHCVVADGSRSTVRRALGLSFEGHSFPDKFLIADVRVDLGLERPERRFYFDPPWNPGRQVLVHPQPDGVVRIDWQVPEEFDLDAEHASGVLDARIRKVAGDAEYEIVWMSSYTFHQRCVPTMRVGRVLLAGDAAHLMSPFGARGLNSGIADAENAAWKIALDRDGLAGPGLLESYDIERRAAAAENLRITGTTMRFLVPSTEEDRGRRLEVLERSVHDESARPLIDSGKLSEPFWYVDSPLTTRPSTVDYSAFPREPGVPRPAVPGVLCPDVRLDWGMRLREYVGPKFVLLTHQCPLDSAPSELLAQPVPLEHADWDGPLRTVLDLQPETAALVRPDGYLTAVLAGDDLRDELDTALRRATGWCDR</sequence>
<dbReference type="Proteomes" id="UP000294257">
    <property type="component" value="Unassembled WGS sequence"/>
</dbReference>
<dbReference type="InterPro" id="IPR002938">
    <property type="entry name" value="FAD-bd"/>
</dbReference>
<gene>
    <name evidence="5" type="ORF">EV193_106190</name>
</gene>
<dbReference type="PANTHER" id="PTHR43004:SF19">
    <property type="entry name" value="BINDING MONOOXYGENASE, PUTATIVE (JCVI)-RELATED"/>
    <property type="match status" value="1"/>
</dbReference>
<dbReference type="SUPFAM" id="SSF51905">
    <property type="entry name" value="FAD/NAD(P)-binding domain"/>
    <property type="match status" value="1"/>
</dbReference>
<keyword evidence="5" id="KW-0560">Oxidoreductase</keyword>
<evidence type="ECO:0000256" key="2">
    <source>
        <dbReference type="ARBA" id="ARBA00022630"/>
    </source>
</evidence>
<keyword evidence="2" id="KW-0285">Flavoprotein</keyword>
<dbReference type="Gene3D" id="3.40.30.120">
    <property type="match status" value="1"/>
</dbReference>
<reference evidence="5 6" key="1">
    <citation type="submission" date="2019-02" db="EMBL/GenBank/DDBJ databases">
        <title>Genomic Encyclopedia of Type Strains, Phase IV (KMG-IV): sequencing the most valuable type-strain genomes for metagenomic binning, comparative biology and taxonomic classification.</title>
        <authorList>
            <person name="Goeker M."/>
        </authorList>
    </citation>
    <scope>NUCLEOTIDE SEQUENCE [LARGE SCALE GENOMIC DNA]</scope>
    <source>
        <strain evidence="5 6">DSM 101727</strain>
    </source>
</reference>
<dbReference type="PRINTS" id="PR00420">
    <property type="entry name" value="RNGMNOXGNASE"/>
</dbReference>
<protein>
    <submittedName>
        <fullName evidence="5">Pentachlorophenol monooxygenase/3-(3-hydroxy-phenyl)propionate hydroxylase</fullName>
    </submittedName>
</protein>
<evidence type="ECO:0000259" key="4">
    <source>
        <dbReference type="Pfam" id="PF01494"/>
    </source>
</evidence>
<dbReference type="InterPro" id="IPR050641">
    <property type="entry name" value="RIFMO-like"/>
</dbReference>
<evidence type="ECO:0000313" key="6">
    <source>
        <dbReference type="Proteomes" id="UP000294257"/>
    </source>
</evidence>
<dbReference type="EMBL" id="SGWQ01000006">
    <property type="protein sequence ID" value="RZS36955.1"/>
    <property type="molecule type" value="Genomic_DNA"/>
</dbReference>
<comment type="cofactor">
    <cofactor evidence="1">
        <name>FAD</name>
        <dbReference type="ChEBI" id="CHEBI:57692"/>
    </cofactor>
</comment>
<dbReference type="PANTHER" id="PTHR43004">
    <property type="entry name" value="TRK SYSTEM POTASSIUM UPTAKE PROTEIN"/>
    <property type="match status" value="1"/>
</dbReference>
<dbReference type="AlphaFoldDB" id="A0A4Q7KKG2"/>
<organism evidence="5 6">
    <name type="scientific">Herbihabitans rhizosphaerae</name>
    <dbReference type="NCBI Taxonomy" id="1872711"/>
    <lineage>
        <taxon>Bacteria</taxon>
        <taxon>Bacillati</taxon>
        <taxon>Actinomycetota</taxon>
        <taxon>Actinomycetes</taxon>
        <taxon>Pseudonocardiales</taxon>
        <taxon>Pseudonocardiaceae</taxon>
        <taxon>Herbihabitans</taxon>
    </lineage>
</organism>
<proteinExistence type="predicted"/>
<evidence type="ECO:0000256" key="3">
    <source>
        <dbReference type="ARBA" id="ARBA00022827"/>
    </source>
</evidence>
<feature type="domain" description="FAD-binding" evidence="4">
    <location>
        <begin position="1"/>
        <end position="325"/>
    </location>
</feature>
<dbReference type="Gene3D" id="3.50.50.60">
    <property type="entry name" value="FAD/NAD(P)-binding domain"/>
    <property type="match status" value="1"/>
</dbReference>
<keyword evidence="5" id="KW-0503">Monooxygenase</keyword>
<evidence type="ECO:0000256" key="1">
    <source>
        <dbReference type="ARBA" id="ARBA00001974"/>
    </source>
</evidence>
<dbReference type="InterPro" id="IPR036188">
    <property type="entry name" value="FAD/NAD-bd_sf"/>
</dbReference>
<accession>A0A4Q7KKG2</accession>
<dbReference type="GO" id="GO:0071949">
    <property type="term" value="F:FAD binding"/>
    <property type="evidence" value="ECO:0007669"/>
    <property type="project" value="InterPro"/>
</dbReference>